<feature type="domain" description="Aminoglycoside phosphotransferase" evidence="1">
    <location>
        <begin position="108"/>
        <end position="158"/>
    </location>
</feature>
<dbReference type="Proteomes" id="UP000033725">
    <property type="component" value="Unassembled WGS sequence"/>
</dbReference>
<dbReference type="Pfam" id="PF01636">
    <property type="entry name" value="APH"/>
    <property type="match status" value="1"/>
</dbReference>
<dbReference type="SUPFAM" id="SSF56112">
    <property type="entry name" value="Protein kinase-like (PK-like)"/>
    <property type="match status" value="1"/>
</dbReference>
<dbReference type="GO" id="GO:0016740">
    <property type="term" value="F:transferase activity"/>
    <property type="evidence" value="ECO:0007669"/>
    <property type="project" value="UniProtKB-KW"/>
</dbReference>
<organism evidence="2 3">
    <name type="scientific">Microbacterium oxydans</name>
    <dbReference type="NCBI Taxonomy" id="82380"/>
    <lineage>
        <taxon>Bacteria</taxon>
        <taxon>Bacillati</taxon>
        <taxon>Actinomycetota</taxon>
        <taxon>Actinomycetes</taxon>
        <taxon>Micrococcales</taxon>
        <taxon>Microbacteriaceae</taxon>
        <taxon>Microbacterium</taxon>
    </lineage>
</organism>
<evidence type="ECO:0000313" key="3">
    <source>
        <dbReference type="Proteomes" id="UP000033725"/>
    </source>
</evidence>
<dbReference type="AlphaFoldDB" id="A0A0F0KMN6"/>
<dbReference type="PATRIC" id="fig|82380.10.peg.2058"/>
<protein>
    <submittedName>
        <fullName evidence="2">Phosphotransferase enzyme family protein</fullName>
    </submittedName>
</protein>
<dbReference type="EMBL" id="JYIV01000026">
    <property type="protein sequence ID" value="KJL22167.1"/>
    <property type="molecule type" value="Genomic_DNA"/>
</dbReference>
<reference evidence="2 3" key="1">
    <citation type="submission" date="2015-02" db="EMBL/GenBank/DDBJ databases">
        <title>Draft genome sequences of ten Microbacterium spp. with emphasis on heavy metal contaminated environments.</title>
        <authorList>
            <person name="Corretto E."/>
        </authorList>
    </citation>
    <scope>NUCLEOTIDE SEQUENCE [LARGE SCALE GENOMIC DNA]</scope>
    <source>
        <strain evidence="2 3">BEL163</strain>
    </source>
</reference>
<sequence>MLAGGNASGVVVRIGDTVRKSWTAATPSVNRFVAVLRAAGVDAPQPRGRDEQGRQVVEFVPGTLAMDGERLTEVDLRRVGSMIREIHDAGAGYRPEEGAVWESPIAAPGSELICHNDLAPWNLVIGERWVFIDWDAAAPSTRLWDLAYAAQAFTLSDVGRAPQEASRDLAALIDGYRADDAVRRDLPRAMEDRTAAMLALLERSHVVGDEPWASMYVDGHGDHWANALRYVREHRALWADALGGN</sequence>
<dbReference type="Gene3D" id="3.90.1200.10">
    <property type="match status" value="1"/>
</dbReference>
<name>A0A0F0KMN6_9MICO</name>
<dbReference type="InterPro" id="IPR002575">
    <property type="entry name" value="Aminoglycoside_PTrfase"/>
</dbReference>
<gene>
    <name evidence="2" type="ORF">RN51_02047</name>
</gene>
<dbReference type="InterPro" id="IPR011009">
    <property type="entry name" value="Kinase-like_dom_sf"/>
</dbReference>
<proteinExistence type="predicted"/>
<accession>A0A0F0KMN6</accession>
<evidence type="ECO:0000313" key="2">
    <source>
        <dbReference type="EMBL" id="KJL22167.1"/>
    </source>
</evidence>
<keyword evidence="2" id="KW-0808">Transferase</keyword>
<evidence type="ECO:0000259" key="1">
    <source>
        <dbReference type="Pfam" id="PF01636"/>
    </source>
</evidence>
<comment type="caution">
    <text evidence="2">The sequence shown here is derived from an EMBL/GenBank/DDBJ whole genome shotgun (WGS) entry which is preliminary data.</text>
</comment>